<dbReference type="FunFam" id="1.10.340.70:FF:000001">
    <property type="entry name" value="Retrovirus-related Pol polyprotein from transposon gypsy-like Protein"/>
    <property type="match status" value="1"/>
</dbReference>
<dbReference type="InterPro" id="IPR038269">
    <property type="entry name" value="SCAN_sf"/>
</dbReference>
<dbReference type="SUPFAM" id="SSF57756">
    <property type="entry name" value="Retrovirus zinc finger-like domains"/>
    <property type="match status" value="1"/>
</dbReference>
<dbReference type="Gene3D" id="1.10.4020.10">
    <property type="entry name" value="DNA breaking-rejoining enzymes"/>
    <property type="match status" value="1"/>
</dbReference>
<name>A0A9W2YZC7_BIOGL</name>
<sequence>MASSYRTQRFFELIELAKEKQIPKSDQWQWAEKQEEKEYQEQESEKQRQEAEKQRQHEKEKMEFEKQKKENKESIPTQGHSNMFDKYRLMNKISAFNENIDNMDSYLIRFEEIATTSGLPEAHWSSSLLTLLTGKAVNICSQLSINEHSTYSDIKEALLRQYGATSANYRKKFYNERPQQNDDPQIFVANMSMWFDRWVSMAKIEESYQALRQHIIIDNITHAHSEDIQSYIIERNPTDIQTLTKIIRQYRAAYPNKSVKPSVEENFVCFVQNKNARYKSDDKVKCNKCHKLGHFTSQCRSRTTECSYCHKKGHQTHECWKKQAVSKNQNFDRPTSPTQRYSNREQYNLNKAPGNNKPDNNKPRYRSHSHDSRPQYMPNRSSYNRSYYNEHSTMTVIAKSNGLKFYPGFVGDKKVEVLRDTGSTSTLVHERFVHANRFTGNHVQVTAFNGTVSKLPEAIIYVTTPFFSGQTKALVTPNLPVDLVIGNIEGVKECTPQELAECTNAIEQGQKCLAVMTRSMSRQQEHLAPEQVSQNNHMATSVTQVMQNATEPVTSPVASNNQEHSTWTPPVTSSPSLPVISPPPIPECPLLNFEEQDDMPRVSSNDTRTLTGQTEVHQDKSYFTHDDFKEEQKRDPTLRILYQKAQANKQLNLPNKPYFQDDLLVKNAMHKDNSIQQIIVPQKYRKEILATGHNIPHASHMGVVKTKARILKEYYWPSLNKDVKKYINKCLHCQWDHDEKQTQKKVNITKTKNEPDYKARIDNNESRHHDSSKSTGTSLPTTCPSLPTTCPSLPDNISPSLPSTFPSLTIEDDFIHQDLNNTASASLPTNTMVCIEHFCCNQDKSHEPESEADNKEIFIQSTLAIPDKRKTFQLDSTTHTSIPHLKECESTKEAITTKNIESQRILHEHMKSRYFAQGDQVNLLLPDWSNKLFYKWQGPFTITRKISNLLYEINVNKVTRVFHVHMFEHYHETDNEDIKAEVKHFTSLATIPEEEETSSTPIPEIDVSLPTSNNIDIPKVITLDDITLQTVKDTKVFPDHADFFTSVSETFPVLQFENNSESNNIDNTKFHPPSTQGATFLQKGTNELLQHCCIDRLNSDMFSHCSIEHSNAKHSATIVLQRQSSSTRKLSFGFGQFLFSPNSNAVQSDIICEIIMTWRQQLHKLKDLFFKFRKCTSMSAIQKGSELYISTLHMYYSIFSAT</sequence>
<keyword evidence="3" id="KW-1185">Reference proteome</keyword>
<evidence type="ECO:0000313" key="3">
    <source>
        <dbReference type="Proteomes" id="UP001165740"/>
    </source>
</evidence>
<dbReference type="InterPro" id="IPR036875">
    <property type="entry name" value="Znf_CCHC_sf"/>
</dbReference>
<dbReference type="GeneID" id="129923076"/>
<feature type="region of interest" description="Disordered" evidence="1">
    <location>
        <begin position="748"/>
        <end position="785"/>
    </location>
</feature>
<gene>
    <name evidence="4" type="primary">LOC129923076</name>
</gene>
<dbReference type="Gene3D" id="1.10.340.70">
    <property type="match status" value="1"/>
</dbReference>
<dbReference type="SUPFAM" id="SSF47353">
    <property type="entry name" value="Retrovirus capsid dimerization domain-like"/>
    <property type="match status" value="1"/>
</dbReference>
<dbReference type="InterPro" id="IPR041588">
    <property type="entry name" value="Integrase_H2C2"/>
</dbReference>
<proteinExistence type="predicted"/>
<dbReference type="InterPro" id="IPR001878">
    <property type="entry name" value="Znf_CCHC"/>
</dbReference>
<feature type="compositionally biased region" description="Basic and acidic residues" evidence="1">
    <location>
        <begin position="751"/>
        <end position="772"/>
    </location>
</feature>
<dbReference type="Pfam" id="PF17921">
    <property type="entry name" value="Integrase_H2C2"/>
    <property type="match status" value="1"/>
</dbReference>
<dbReference type="SMART" id="SM00343">
    <property type="entry name" value="ZnF_C2HC"/>
    <property type="match status" value="2"/>
</dbReference>
<dbReference type="Gene3D" id="4.10.60.10">
    <property type="entry name" value="Zinc finger, CCHC-type"/>
    <property type="match status" value="1"/>
</dbReference>
<dbReference type="GO" id="GO:0008270">
    <property type="term" value="F:zinc ion binding"/>
    <property type="evidence" value="ECO:0007669"/>
    <property type="project" value="InterPro"/>
</dbReference>
<dbReference type="AlphaFoldDB" id="A0A9W2YZC7"/>
<accession>A0A9W2YZC7</accession>
<evidence type="ECO:0000256" key="1">
    <source>
        <dbReference type="SAM" id="MobiDB-lite"/>
    </source>
</evidence>
<dbReference type="PANTHER" id="PTHR46888">
    <property type="entry name" value="ZINC KNUCKLE DOMAINCONTAINING PROTEIN-RELATED"/>
    <property type="match status" value="1"/>
</dbReference>
<dbReference type="PANTHER" id="PTHR46888:SF1">
    <property type="entry name" value="RIBONUCLEASE H"/>
    <property type="match status" value="1"/>
</dbReference>
<feature type="region of interest" description="Disordered" evidence="1">
    <location>
        <begin position="324"/>
        <end position="381"/>
    </location>
</feature>
<reference evidence="4" key="1">
    <citation type="submission" date="2025-08" db="UniProtKB">
        <authorList>
            <consortium name="RefSeq"/>
        </authorList>
    </citation>
    <scope>IDENTIFICATION</scope>
</reference>
<dbReference type="Proteomes" id="UP001165740">
    <property type="component" value="Chromosome 15"/>
</dbReference>
<protein>
    <submittedName>
        <fullName evidence="4">Uncharacterized protein LOC129923076</fullName>
    </submittedName>
</protein>
<feature type="compositionally biased region" description="Low complexity" evidence="1">
    <location>
        <begin position="568"/>
        <end position="577"/>
    </location>
</feature>
<dbReference type="RefSeq" id="XP_055868063.1">
    <property type="nucleotide sequence ID" value="XM_056012088.1"/>
</dbReference>
<evidence type="ECO:0000313" key="4">
    <source>
        <dbReference type="RefSeq" id="XP_055868063.1"/>
    </source>
</evidence>
<feature type="compositionally biased region" description="Polar residues" evidence="1">
    <location>
        <begin position="554"/>
        <end position="567"/>
    </location>
</feature>
<dbReference type="GO" id="GO:0003676">
    <property type="term" value="F:nucleic acid binding"/>
    <property type="evidence" value="ECO:0007669"/>
    <property type="project" value="InterPro"/>
</dbReference>
<feature type="compositionally biased region" description="Polar residues" evidence="1">
    <location>
        <begin position="325"/>
        <end position="349"/>
    </location>
</feature>
<feature type="region of interest" description="Disordered" evidence="1">
    <location>
        <begin position="554"/>
        <end position="577"/>
    </location>
</feature>
<feature type="compositionally biased region" description="Basic and acidic residues" evidence="1">
    <location>
        <begin position="32"/>
        <end position="73"/>
    </location>
</feature>
<feature type="region of interest" description="Disordered" evidence="1">
    <location>
        <begin position="23"/>
        <end position="80"/>
    </location>
</feature>
<feature type="domain" description="CCHC-type" evidence="2">
    <location>
        <begin position="285"/>
        <end position="301"/>
    </location>
</feature>
<evidence type="ECO:0000259" key="2">
    <source>
        <dbReference type="SMART" id="SM00343"/>
    </source>
</evidence>
<dbReference type="OrthoDB" id="10066679at2759"/>
<organism evidence="3 4">
    <name type="scientific">Biomphalaria glabrata</name>
    <name type="common">Bloodfluke planorb</name>
    <name type="synonym">Freshwater snail</name>
    <dbReference type="NCBI Taxonomy" id="6526"/>
    <lineage>
        <taxon>Eukaryota</taxon>
        <taxon>Metazoa</taxon>
        <taxon>Spiralia</taxon>
        <taxon>Lophotrochozoa</taxon>
        <taxon>Mollusca</taxon>
        <taxon>Gastropoda</taxon>
        <taxon>Heterobranchia</taxon>
        <taxon>Euthyneura</taxon>
        <taxon>Panpulmonata</taxon>
        <taxon>Hygrophila</taxon>
        <taxon>Lymnaeoidea</taxon>
        <taxon>Planorbidae</taxon>
        <taxon>Biomphalaria</taxon>
    </lineage>
</organism>
<dbReference type="CDD" id="cd00303">
    <property type="entry name" value="retropepsin_like"/>
    <property type="match status" value="1"/>
</dbReference>
<feature type="domain" description="CCHC-type" evidence="2">
    <location>
        <begin position="305"/>
        <end position="321"/>
    </location>
</feature>